<proteinExistence type="predicted"/>
<accession>A0A150Q9U3</accession>
<dbReference type="CDD" id="cd20751">
    <property type="entry name" value="cyt_P460_Ne-like"/>
    <property type="match status" value="1"/>
</dbReference>
<evidence type="ECO:0000313" key="2">
    <source>
        <dbReference type="EMBL" id="KYF64652.1"/>
    </source>
</evidence>
<feature type="domain" description="Cytochrome P460" evidence="1">
    <location>
        <begin position="51"/>
        <end position="202"/>
    </location>
</feature>
<organism evidence="2 3">
    <name type="scientific">Sorangium cellulosum</name>
    <name type="common">Polyangium cellulosum</name>
    <dbReference type="NCBI Taxonomy" id="56"/>
    <lineage>
        <taxon>Bacteria</taxon>
        <taxon>Pseudomonadati</taxon>
        <taxon>Myxococcota</taxon>
        <taxon>Polyangia</taxon>
        <taxon>Polyangiales</taxon>
        <taxon>Polyangiaceae</taxon>
        <taxon>Sorangium</taxon>
    </lineage>
</organism>
<dbReference type="InterPro" id="IPR032033">
    <property type="entry name" value="Cytochrome_P460"/>
</dbReference>
<evidence type="ECO:0000313" key="3">
    <source>
        <dbReference type="Proteomes" id="UP000075604"/>
    </source>
</evidence>
<dbReference type="InterPro" id="IPR038142">
    <property type="entry name" value="Cytochrome_P460_sp"/>
</dbReference>
<evidence type="ECO:0000259" key="1">
    <source>
        <dbReference type="Pfam" id="PF16694"/>
    </source>
</evidence>
<dbReference type="EMBL" id="JELX01000508">
    <property type="protein sequence ID" value="KYF64652.1"/>
    <property type="molecule type" value="Genomic_DNA"/>
</dbReference>
<dbReference type="AlphaFoldDB" id="A0A150Q9U3"/>
<dbReference type="PROSITE" id="PS51257">
    <property type="entry name" value="PROKAR_LIPOPROTEIN"/>
    <property type="match status" value="1"/>
</dbReference>
<dbReference type="Pfam" id="PF16694">
    <property type="entry name" value="Cytochrome_P460"/>
    <property type="match status" value="1"/>
</dbReference>
<protein>
    <recommendedName>
        <fullName evidence="1">Cytochrome P460 domain-containing protein</fullName>
    </recommendedName>
</protein>
<reference evidence="2 3" key="1">
    <citation type="submission" date="2014-02" db="EMBL/GenBank/DDBJ databases">
        <title>The small core and large imbalanced accessory genome model reveals a collaborative survival strategy of Sorangium cellulosum strains in nature.</title>
        <authorList>
            <person name="Han K."/>
            <person name="Peng R."/>
            <person name="Blom J."/>
            <person name="Li Y.-Z."/>
        </authorList>
    </citation>
    <scope>NUCLEOTIDE SEQUENCE [LARGE SCALE GENOMIC DNA]</scope>
    <source>
        <strain evidence="2 3">So0157-18</strain>
    </source>
</reference>
<dbReference type="Proteomes" id="UP000075604">
    <property type="component" value="Unassembled WGS sequence"/>
</dbReference>
<dbReference type="Gene3D" id="3.50.70.20">
    <property type="entry name" value="Cytochrome P460"/>
    <property type="match status" value="1"/>
</dbReference>
<gene>
    <name evidence="2" type="ORF">BE04_31635</name>
</gene>
<name>A0A150Q9U3_SORCE</name>
<comment type="caution">
    <text evidence="2">The sequence shown here is derived from an EMBL/GenBank/DDBJ whole genome shotgun (WGS) entry which is preliminary data.</text>
</comment>
<sequence length="225" mass="25235">MRKMTFISSITGLGMVLAGCVSHKEASSDRIKAEREAAQVVFDEQGEALLPKGYRSWVHVSTSWLPITTSLLDGMITKTPELFNTYVEPIAFKTYVKTGEWPDGTLFAKEFTTTRVDAECDGPPAYVCKRWYGKAIFQSAYTGVAIMLKDKKRFPNEPGNWAYFSFGHQPPPYQPASPPRARERCAQCHIDRAGPKLDYVFSVERIGLDRAGDSRRDILEASLPD</sequence>